<dbReference type="Gene3D" id="3.10.129.10">
    <property type="entry name" value="Hotdog Thioesterase"/>
    <property type="match status" value="1"/>
</dbReference>
<reference evidence="3 4" key="1">
    <citation type="submission" date="2020-11" db="EMBL/GenBank/DDBJ databases">
        <authorList>
            <person name="Peeters C."/>
        </authorList>
    </citation>
    <scope>NUCLEOTIDE SEQUENCE [LARGE SCALE GENOMIC DNA]</scope>
    <source>
        <strain evidence="3 4">LMG 8286</strain>
    </source>
</reference>
<gene>
    <name evidence="3" type="ORF">LMG8286_00020</name>
</gene>
<dbReference type="RefSeq" id="WP_230055840.1">
    <property type="nucleotide sequence ID" value="NZ_CAJHOE010000001.1"/>
</dbReference>
<sequence>MIDFTHEVKVEFYDVDSMDVVYHGNYAKFLEITRCAFLSYLGYDYNSFRSDKIVLPVIKMEFKFIKPARFTDVLSVKLFVDDYVTTLNLRYEIYKDSELICKAKTAQAYVDYENMITLFEIPTNFLNALKAKYEI</sequence>
<dbReference type="PANTHER" id="PTHR31793:SF27">
    <property type="entry name" value="NOVEL THIOESTERASE SUPERFAMILY DOMAIN AND SAPOSIN A-TYPE DOMAIN CONTAINING PROTEIN (0610012H03RIK)"/>
    <property type="match status" value="1"/>
</dbReference>
<dbReference type="EC" id="3.1.-.-" evidence="3"/>
<evidence type="ECO:0000313" key="3">
    <source>
        <dbReference type="EMBL" id="CAD7286189.1"/>
    </source>
</evidence>
<dbReference type="PANTHER" id="PTHR31793">
    <property type="entry name" value="4-HYDROXYBENZOYL-COA THIOESTERASE FAMILY MEMBER"/>
    <property type="match status" value="1"/>
</dbReference>
<dbReference type="PIRSF" id="PIRSF003230">
    <property type="entry name" value="YbgC"/>
    <property type="match status" value="1"/>
</dbReference>
<comment type="similarity">
    <text evidence="1">Belongs to the 4-hydroxybenzoyl-CoA thioesterase family.</text>
</comment>
<protein>
    <submittedName>
        <fullName evidence="3">Esterase</fullName>
        <ecNumber evidence="3">3.1.-.-</ecNumber>
    </submittedName>
</protein>
<name>A0ABM8Q065_9BACT</name>
<dbReference type="Proteomes" id="UP000789359">
    <property type="component" value="Unassembled WGS sequence"/>
</dbReference>
<dbReference type="SUPFAM" id="SSF54637">
    <property type="entry name" value="Thioesterase/thiol ester dehydrase-isomerase"/>
    <property type="match status" value="1"/>
</dbReference>
<dbReference type="InterPro" id="IPR029069">
    <property type="entry name" value="HotDog_dom_sf"/>
</dbReference>
<organism evidence="3 4">
    <name type="scientific">Campylobacter suis</name>
    <dbReference type="NCBI Taxonomy" id="2790657"/>
    <lineage>
        <taxon>Bacteria</taxon>
        <taxon>Pseudomonadati</taxon>
        <taxon>Campylobacterota</taxon>
        <taxon>Epsilonproteobacteria</taxon>
        <taxon>Campylobacterales</taxon>
        <taxon>Campylobacteraceae</taxon>
        <taxon>Campylobacter</taxon>
    </lineage>
</organism>
<dbReference type="Pfam" id="PF13279">
    <property type="entry name" value="4HBT_2"/>
    <property type="match status" value="1"/>
</dbReference>
<evidence type="ECO:0000313" key="4">
    <source>
        <dbReference type="Proteomes" id="UP000789359"/>
    </source>
</evidence>
<keyword evidence="4" id="KW-1185">Reference proteome</keyword>
<dbReference type="EMBL" id="CAJHOE010000001">
    <property type="protein sequence ID" value="CAD7286189.1"/>
    <property type="molecule type" value="Genomic_DNA"/>
</dbReference>
<dbReference type="CDD" id="cd00586">
    <property type="entry name" value="4HBT"/>
    <property type="match status" value="1"/>
</dbReference>
<evidence type="ECO:0000256" key="1">
    <source>
        <dbReference type="ARBA" id="ARBA00005953"/>
    </source>
</evidence>
<dbReference type="GO" id="GO:0016787">
    <property type="term" value="F:hydrolase activity"/>
    <property type="evidence" value="ECO:0007669"/>
    <property type="project" value="UniProtKB-KW"/>
</dbReference>
<dbReference type="InterPro" id="IPR050563">
    <property type="entry name" value="4-hydroxybenzoyl-CoA_TE"/>
</dbReference>
<comment type="caution">
    <text evidence="3">The sequence shown here is derived from an EMBL/GenBank/DDBJ whole genome shotgun (WGS) entry which is preliminary data.</text>
</comment>
<keyword evidence="2 3" id="KW-0378">Hydrolase</keyword>
<accession>A0ABM8Q065</accession>
<dbReference type="InterPro" id="IPR006684">
    <property type="entry name" value="YbgC/YbaW"/>
</dbReference>
<proteinExistence type="inferred from homology"/>
<evidence type="ECO:0000256" key="2">
    <source>
        <dbReference type="ARBA" id="ARBA00022801"/>
    </source>
</evidence>